<gene>
    <name evidence="3" type="ORF">FMOSSE_LOCUS4545</name>
</gene>
<evidence type="ECO:0000256" key="1">
    <source>
        <dbReference type="SAM" id="MobiDB-lite"/>
    </source>
</evidence>
<dbReference type="Proteomes" id="UP000789375">
    <property type="component" value="Unassembled WGS sequence"/>
</dbReference>
<feature type="region of interest" description="Disordered" evidence="1">
    <location>
        <begin position="321"/>
        <end position="343"/>
    </location>
</feature>
<feature type="transmembrane region" description="Helical" evidence="2">
    <location>
        <begin position="101"/>
        <end position="120"/>
    </location>
</feature>
<name>A0A9N8ZWR6_FUNMO</name>
<proteinExistence type="predicted"/>
<feature type="transmembrane region" description="Helical" evidence="2">
    <location>
        <begin position="248"/>
        <end position="272"/>
    </location>
</feature>
<dbReference type="PANTHER" id="PTHR34391:SF1">
    <property type="entry name" value="UPF0658 GOLGI APPARATUS MEMBRANE PROTEIN C1952.10C-RELATED"/>
    <property type="match status" value="1"/>
</dbReference>
<evidence type="ECO:0000313" key="4">
    <source>
        <dbReference type="Proteomes" id="UP000789375"/>
    </source>
</evidence>
<keyword evidence="2" id="KW-1133">Transmembrane helix</keyword>
<feature type="transmembrane region" description="Helical" evidence="2">
    <location>
        <begin position="76"/>
        <end position="94"/>
    </location>
</feature>
<dbReference type="EMBL" id="CAJVPP010000778">
    <property type="protein sequence ID" value="CAG8511194.1"/>
    <property type="molecule type" value="Genomic_DNA"/>
</dbReference>
<feature type="transmembrane region" description="Helical" evidence="2">
    <location>
        <begin position="155"/>
        <end position="176"/>
    </location>
</feature>
<keyword evidence="4" id="KW-1185">Reference proteome</keyword>
<organism evidence="3 4">
    <name type="scientific">Funneliformis mosseae</name>
    <name type="common">Endomycorrhizal fungus</name>
    <name type="synonym">Glomus mosseae</name>
    <dbReference type="NCBI Taxonomy" id="27381"/>
    <lineage>
        <taxon>Eukaryota</taxon>
        <taxon>Fungi</taxon>
        <taxon>Fungi incertae sedis</taxon>
        <taxon>Mucoromycota</taxon>
        <taxon>Glomeromycotina</taxon>
        <taxon>Glomeromycetes</taxon>
        <taxon>Glomerales</taxon>
        <taxon>Glomeraceae</taxon>
        <taxon>Funneliformis</taxon>
    </lineage>
</organism>
<keyword evidence="2" id="KW-0472">Membrane</keyword>
<dbReference type="AlphaFoldDB" id="A0A9N8ZWR6"/>
<dbReference type="InterPro" id="IPR040410">
    <property type="entry name" value="UPF0658_Golgi"/>
</dbReference>
<accession>A0A9N8ZWR6</accession>
<evidence type="ECO:0000256" key="2">
    <source>
        <dbReference type="SAM" id="Phobius"/>
    </source>
</evidence>
<dbReference type="GO" id="GO:0005794">
    <property type="term" value="C:Golgi apparatus"/>
    <property type="evidence" value="ECO:0007669"/>
    <property type="project" value="TreeGrafter"/>
</dbReference>
<feature type="transmembrane region" description="Helical" evidence="2">
    <location>
        <begin position="278"/>
        <end position="299"/>
    </location>
</feature>
<evidence type="ECO:0000313" key="3">
    <source>
        <dbReference type="EMBL" id="CAG8511194.1"/>
    </source>
</evidence>
<comment type="caution">
    <text evidence="3">The sequence shown here is derived from an EMBL/GenBank/DDBJ whole genome shotgun (WGS) entry which is preliminary data.</text>
</comment>
<protein>
    <submittedName>
        <fullName evidence="3">4133_t:CDS:1</fullName>
    </submittedName>
</protein>
<dbReference type="PANTHER" id="PTHR34391">
    <property type="entry name" value="UPF0658 GOLGI APPARATUS MEMBRANE PROTEIN C1952.10C-RELATED"/>
    <property type="match status" value="1"/>
</dbReference>
<reference evidence="3" key="1">
    <citation type="submission" date="2021-06" db="EMBL/GenBank/DDBJ databases">
        <authorList>
            <person name="Kallberg Y."/>
            <person name="Tangrot J."/>
            <person name="Rosling A."/>
        </authorList>
    </citation>
    <scope>NUCLEOTIDE SEQUENCE</scope>
    <source>
        <strain evidence="3">87-6 pot B 2015</strain>
    </source>
</reference>
<feature type="compositionally biased region" description="Basic and acidic residues" evidence="1">
    <location>
        <begin position="331"/>
        <end position="343"/>
    </location>
</feature>
<sequence length="343" mass="39622">MRRSKKMLQRINESKATQFFVLTSVCQSIIDTSLETRVYLRNMKELEELEKIKRNSYNCNIDPSKARMTNITEENIIFISFQIFQVWFCFNAIYNQNTIQIITIAAINFCCACLSIVQLLEVKKWYHDFESACSGQKTSERNHLTIDINHLTNDIPLIITLMVFATIISFLSWKLYRQFGWNIYKKIGGDISMQAIESCSVFGRILSVKGQEDKDLPKAFSSVHIGVTAMIIINQILGYRSIRKEMKLGMILVCSFWVVIIIDFCILLRYSIGTVTDSWYFYTVFLSVGITLSLLSLIWSVRVKNNFGKGLQDHIDQEIREPKAGNNPSLKDVKKPPKWVIDD</sequence>
<keyword evidence="2" id="KW-0812">Transmembrane</keyword>